<comment type="caution">
    <text evidence="2">The sequence shown here is derived from an EMBL/GenBank/DDBJ whole genome shotgun (WGS) entry which is preliminary data.</text>
</comment>
<protein>
    <submittedName>
        <fullName evidence="2">Uncharacterized protein</fullName>
    </submittedName>
</protein>
<name>A0A1F8BIC5_9BACT</name>
<dbReference type="Proteomes" id="UP000176725">
    <property type="component" value="Unassembled WGS sequence"/>
</dbReference>
<keyword evidence="1" id="KW-0732">Signal</keyword>
<dbReference type="EMBL" id="MGHH01000015">
    <property type="protein sequence ID" value="OGM63811.1"/>
    <property type="molecule type" value="Genomic_DNA"/>
</dbReference>
<accession>A0A1F8BIC5</accession>
<evidence type="ECO:0000313" key="2">
    <source>
        <dbReference type="EMBL" id="OGM63811.1"/>
    </source>
</evidence>
<feature type="chain" id="PRO_5009535035" evidence="1">
    <location>
        <begin position="20"/>
        <end position="498"/>
    </location>
</feature>
<gene>
    <name evidence="2" type="ORF">A2893_02440</name>
</gene>
<evidence type="ECO:0000313" key="3">
    <source>
        <dbReference type="Proteomes" id="UP000176725"/>
    </source>
</evidence>
<dbReference type="AlphaFoldDB" id="A0A1F8BIC5"/>
<reference evidence="2 3" key="1">
    <citation type="journal article" date="2016" name="Nat. Commun.">
        <title>Thousands of microbial genomes shed light on interconnected biogeochemical processes in an aquifer system.</title>
        <authorList>
            <person name="Anantharaman K."/>
            <person name="Brown C.T."/>
            <person name="Hug L.A."/>
            <person name="Sharon I."/>
            <person name="Castelle C.J."/>
            <person name="Probst A.J."/>
            <person name="Thomas B.C."/>
            <person name="Singh A."/>
            <person name="Wilkins M.J."/>
            <person name="Karaoz U."/>
            <person name="Brodie E.L."/>
            <person name="Williams K.H."/>
            <person name="Hubbard S.S."/>
            <person name="Banfield J.F."/>
        </authorList>
    </citation>
    <scope>NUCLEOTIDE SEQUENCE [LARGE SCALE GENOMIC DNA]</scope>
</reference>
<feature type="signal peptide" evidence="1">
    <location>
        <begin position="1"/>
        <end position="19"/>
    </location>
</feature>
<sequence length="498" mass="57220">MALIVLISALAAAAHPAYAQEEATNVVYCSEQENRSCEVISAEIIGKFEEEANFWMYLTYGVHNFRVNGVWYTRTVDPIPTEIHIDRDSYTSIPQMGIFWQQDSLVYNQVGWAYDNDVPLTNPNAQQVFTADELSSEPMLVTYQWDGAKTLTWNINVAISDEEIIIRVNQFMVQFMYPISQLPSYERQTYTLPADIEWVSGEELEVVAVHKFSRTVPATWTETYLWEDVSWMYEDNLSRLIAGGMNKGLAEDIVQAQFEADADQYRGTFPNYENTLWRVTWEWEDGYTFQRRDGSLIKISDDNLMTSRACTKEEHCYSRGFTPEVGQTLYVDPYTIWNIADWKDYKGGTRKDLANLRLINVSPARDILPQDWELLQKRWRHAEVDPFFATITGWVYDGSFMKIETDQGPLNLRASVSPPIGTKIAAYIYNQSASAKHYNPGELTGRVMVLFDDQGKLWFFNNSIEYGFSFDAETYSTGECGGLMTIDNWVDGCQKPNN</sequence>
<evidence type="ECO:0000256" key="1">
    <source>
        <dbReference type="SAM" id="SignalP"/>
    </source>
</evidence>
<organism evidence="2 3">
    <name type="scientific">Candidatus Woesebacteria bacterium RIFCSPLOWO2_01_FULL_39_25</name>
    <dbReference type="NCBI Taxonomy" id="1802521"/>
    <lineage>
        <taxon>Bacteria</taxon>
        <taxon>Candidatus Woeseibacteriota</taxon>
    </lineage>
</organism>
<proteinExistence type="predicted"/>